<gene>
    <name evidence="1" type="ORF">CDG81_02025</name>
    <name evidence="2" type="ORF">IL38_18960</name>
</gene>
<evidence type="ECO:0000313" key="3">
    <source>
        <dbReference type="Proteomes" id="UP000029737"/>
    </source>
</evidence>
<evidence type="ECO:0000313" key="1">
    <source>
        <dbReference type="EMBL" id="ASU77290.1"/>
    </source>
</evidence>
<organism evidence="1 4">
    <name type="scientific">Actinopolyspora erythraea</name>
    <dbReference type="NCBI Taxonomy" id="414996"/>
    <lineage>
        <taxon>Bacteria</taxon>
        <taxon>Bacillati</taxon>
        <taxon>Actinomycetota</taxon>
        <taxon>Actinomycetes</taxon>
        <taxon>Actinopolysporales</taxon>
        <taxon>Actinopolysporaceae</taxon>
        <taxon>Actinopolyspora</taxon>
    </lineage>
</organism>
<dbReference type="HOGENOM" id="CLU_1280919_0_0_11"/>
<dbReference type="AlphaFoldDB" id="A0A099D4F7"/>
<name>A0A099D4F7_9ACTN</name>
<dbReference type="InterPro" id="IPR049975">
    <property type="entry name" value="SAV_915-like_dom"/>
</dbReference>
<protein>
    <submittedName>
        <fullName evidence="1">Uncharacterized protein</fullName>
    </submittedName>
</protein>
<sequence>MVELAEKPRVYDPDETDSLPAQLYLACRPDEVNGGLMLETRELSGQLVVLGYSTLDTFLAGCGADQPWILLPAGKVREVACVQEGSAMAPPTFRFSVAVDAPVPSELRGTAGDWADDEADWNESESPDWTTVYLASRPFDGRPENVELELQPMPGDLLAIMAYTSEAALRQGCGSYQAAVPVPAGVLGDIRRQCGAYTICLDTPLPERLRHGGEE</sequence>
<dbReference type="NCBIfam" id="NF042914">
    <property type="entry name" value="SAV915_dom"/>
    <property type="match status" value="2"/>
</dbReference>
<evidence type="ECO:0000313" key="2">
    <source>
        <dbReference type="EMBL" id="KGI80225.1"/>
    </source>
</evidence>
<dbReference type="KEGG" id="aey:CDG81_02025"/>
<dbReference type="EMBL" id="JPMV01000035">
    <property type="protein sequence ID" value="KGI80225.1"/>
    <property type="molecule type" value="Genomic_DNA"/>
</dbReference>
<accession>A0A099D4F7</accession>
<reference evidence="2 3" key="1">
    <citation type="journal article" date="2014" name="PLoS ONE">
        <title>Identification and Characterization of a New Erythromycin Biosynthetic Gene Cluster in Actinopolyspora erythraea YIM90600, a Novel Erythronolide-Producing Halophilic Actinomycete Isolated from Salt Field.</title>
        <authorList>
            <person name="Chen D."/>
            <person name="Feng J."/>
            <person name="Huang L."/>
            <person name="Zhang Q."/>
            <person name="Wu J."/>
            <person name="Zhu X."/>
            <person name="Duan Y."/>
            <person name="Xu Z."/>
        </authorList>
    </citation>
    <scope>NUCLEOTIDE SEQUENCE [LARGE SCALE GENOMIC DNA]</scope>
    <source>
        <strain evidence="2 3">YIM90600</strain>
    </source>
</reference>
<dbReference type="OrthoDB" id="3256619at2"/>
<proteinExistence type="predicted"/>
<dbReference type="eggNOG" id="ENOG502ZS58">
    <property type="taxonomic scope" value="Bacteria"/>
</dbReference>
<dbReference type="EMBL" id="CP022752">
    <property type="protein sequence ID" value="ASU77290.1"/>
    <property type="molecule type" value="Genomic_DNA"/>
</dbReference>
<dbReference type="Proteomes" id="UP000029737">
    <property type="component" value="Unassembled WGS sequence"/>
</dbReference>
<dbReference type="Proteomes" id="UP000215043">
    <property type="component" value="Chromosome"/>
</dbReference>
<keyword evidence="3" id="KW-1185">Reference proteome</keyword>
<evidence type="ECO:0000313" key="4">
    <source>
        <dbReference type="Proteomes" id="UP000215043"/>
    </source>
</evidence>
<dbReference type="RefSeq" id="WP_043576214.1">
    <property type="nucleotide sequence ID" value="NZ_CP022752.1"/>
</dbReference>
<reference evidence="1 4" key="2">
    <citation type="submission" date="2017-08" db="EMBL/GenBank/DDBJ databases">
        <title>The complete genome sequence of moderately halophilic actinomycete Actinopolyspora erythraea YIM 90600, the producer of novel erythromycin, novel actinopolysporins A-C and tubercidin.</title>
        <authorList>
            <person name="Yin M."/>
            <person name="Tang S."/>
        </authorList>
    </citation>
    <scope>NUCLEOTIDE SEQUENCE [LARGE SCALE GENOMIC DNA]</scope>
    <source>
        <strain evidence="1 4">YIM 90600</strain>
    </source>
</reference>